<evidence type="ECO:0000313" key="2">
    <source>
        <dbReference type="EMBL" id="MCY1005990.1"/>
    </source>
</evidence>
<dbReference type="AlphaFoldDB" id="A0A9X3ELJ8"/>
<reference evidence="2" key="1">
    <citation type="submission" date="2022-11" db="EMBL/GenBank/DDBJ databases">
        <title>Minimal conservation of predation-associated metabolite biosynthetic gene clusters underscores biosynthetic potential of Myxococcota including descriptions for ten novel species: Archangium lansinium sp. nov., Myxococcus landrumus sp. nov., Nannocystis bai.</title>
        <authorList>
            <person name="Ahearne A."/>
            <person name="Stevens C."/>
            <person name="Phillips K."/>
        </authorList>
    </citation>
    <scope>NUCLEOTIDE SEQUENCE</scope>
    <source>
        <strain evidence="2">Na p29</strain>
    </source>
</reference>
<protein>
    <submittedName>
        <fullName evidence="2">Uncharacterized protein</fullName>
    </submittedName>
</protein>
<evidence type="ECO:0000256" key="1">
    <source>
        <dbReference type="SAM" id="MobiDB-lite"/>
    </source>
</evidence>
<keyword evidence="3" id="KW-1185">Reference proteome</keyword>
<comment type="caution">
    <text evidence="2">The sequence shown here is derived from an EMBL/GenBank/DDBJ whole genome shotgun (WGS) entry which is preliminary data.</text>
</comment>
<feature type="region of interest" description="Disordered" evidence="1">
    <location>
        <begin position="95"/>
        <end position="116"/>
    </location>
</feature>
<feature type="compositionally biased region" description="Basic and acidic residues" evidence="1">
    <location>
        <begin position="96"/>
        <end position="110"/>
    </location>
</feature>
<accession>A0A9X3ELJ8</accession>
<evidence type="ECO:0000313" key="3">
    <source>
        <dbReference type="Proteomes" id="UP001150924"/>
    </source>
</evidence>
<dbReference type="EMBL" id="JAPNKE010000002">
    <property type="protein sequence ID" value="MCY1005990.1"/>
    <property type="molecule type" value="Genomic_DNA"/>
</dbReference>
<name>A0A9X3ELJ8_9BACT</name>
<dbReference type="RefSeq" id="WP_267767949.1">
    <property type="nucleotide sequence ID" value="NZ_JAPNKE010000002.1"/>
</dbReference>
<dbReference type="Proteomes" id="UP001150924">
    <property type="component" value="Unassembled WGS sequence"/>
</dbReference>
<sequence>MRGIREVRGSCDGNNAFAYEPVNYDLCNNVDPECKEFYDCAAALACVPDPDFTWILGRENVDAKVGGKACIPRSQDPECGKKCCPIESYRTLCPQPEDKECTDDDLRVPQEEDEDE</sequence>
<gene>
    <name evidence="2" type="ORF">OV079_10520</name>
</gene>
<organism evidence="2 3">
    <name type="scientific">Nannocystis pusilla</name>
    <dbReference type="NCBI Taxonomy" id="889268"/>
    <lineage>
        <taxon>Bacteria</taxon>
        <taxon>Pseudomonadati</taxon>
        <taxon>Myxococcota</taxon>
        <taxon>Polyangia</taxon>
        <taxon>Nannocystales</taxon>
        <taxon>Nannocystaceae</taxon>
        <taxon>Nannocystis</taxon>
    </lineage>
</organism>
<proteinExistence type="predicted"/>